<dbReference type="InterPro" id="IPR003500">
    <property type="entry name" value="RpiB_LacA_LacB"/>
</dbReference>
<dbReference type="STRING" id="643648.Slip_2294"/>
<dbReference type="GO" id="GO:0009052">
    <property type="term" value="P:pentose-phosphate shunt, non-oxidative branch"/>
    <property type="evidence" value="ECO:0007669"/>
    <property type="project" value="TreeGrafter"/>
</dbReference>
<evidence type="ECO:0000256" key="1">
    <source>
        <dbReference type="ARBA" id="ARBA00008754"/>
    </source>
</evidence>
<feature type="binding site" evidence="4">
    <location>
        <position position="136"/>
    </location>
    <ligand>
        <name>D-ribulose 5-phosphate</name>
        <dbReference type="ChEBI" id="CHEBI:58121"/>
    </ligand>
</feature>
<sequence length="153" mass="16801">MTIVIGSDHAGYVLKEFLKTKLGGEGYRVVDYGTDSEEPVDYPDVAEKVALAVKSSEESLGILVCGTGIGMSIAANKIPGIRAAVCHSRFTARMAREHNWVNVIAVGARVLEPNEAWEVVKEFLSASFQGGRHSRRIEKITALETKYMSPKYR</sequence>
<feature type="active site" description="Proton acceptor" evidence="3">
    <location>
        <position position="65"/>
    </location>
</feature>
<dbReference type="RefSeq" id="WP_013176437.1">
    <property type="nucleotide sequence ID" value="NC_014220.1"/>
</dbReference>
<evidence type="ECO:0000256" key="4">
    <source>
        <dbReference type="PIRSR" id="PIRSR005384-2"/>
    </source>
</evidence>
<proteinExistence type="inferred from homology"/>
<dbReference type="EC" id="5.3.1.6" evidence="5"/>
<feature type="binding site" evidence="4">
    <location>
        <position position="109"/>
    </location>
    <ligand>
        <name>D-ribulose 5-phosphate</name>
        <dbReference type="ChEBI" id="CHEBI:58121"/>
    </ligand>
</feature>
<dbReference type="AlphaFoldDB" id="D7CJT0"/>
<gene>
    <name evidence="5" type="ordered locus">Slip_2294</name>
</gene>
<dbReference type="InterPro" id="IPR036569">
    <property type="entry name" value="RpiB_LacA_LacB_sf"/>
</dbReference>
<dbReference type="Pfam" id="PF02502">
    <property type="entry name" value="LacAB_rpiB"/>
    <property type="match status" value="1"/>
</dbReference>
<evidence type="ECO:0000256" key="2">
    <source>
        <dbReference type="ARBA" id="ARBA00023235"/>
    </source>
</evidence>
<organism evidence="5 6">
    <name type="scientific">Syntrophothermus lipocalidus (strain DSM 12680 / TGB-C1)</name>
    <dbReference type="NCBI Taxonomy" id="643648"/>
    <lineage>
        <taxon>Bacteria</taxon>
        <taxon>Bacillati</taxon>
        <taxon>Bacillota</taxon>
        <taxon>Clostridia</taxon>
        <taxon>Eubacteriales</taxon>
        <taxon>Syntrophomonadaceae</taxon>
        <taxon>Syntrophothermus</taxon>
    </lineage>
</organism>
<keyword evidence="6" id="KW-1185">Reference proteome</keyword>
<dbReference type="GO" id="GO:0004751">
    <property type="term" value="F:ribose-5-phosphate isomerase activity"/>
    <property type="evidence" value="ECO:0007669"/>
    <property type="project" value="UniProtKB-EC"/>
</dbReference>
<dbReference type="Gene3D" id="3.40.1400.10">
    <property type="entry name" value="Sugar-phosphate isomerase, RpiB/LacA/LacB"/>
    <property type="match status" value="1"/>
</dbReference>
<dbReference type="KEGG" id="slp:Slip_2294"/>
<dbReference type="NCBIfam" id="TIGR01120">
    <property type="entry name" value="rpiB"/>
    <property type="match status" value="1"/>
</dbReference>
<dbReference type="SUPFAM" id="SSF89623">
    <property type="entry name" value="Ribose/Galactose isomerase RpiB/AlsB"/>
    <property type="match status" value="1"/>
</dbReference>
<feature type="binding site" evidence="4">
    <location>
        <position position="132"/>
    </location>
    <ligand>
        <name>D-ribulose 5-phosphate</name>
        <dbReference type="ChEBI" id="CHEBI:58121"/>
    </ligand>
</feature>
<name>D7CJT0_SYNLT</name>
<dbReference type="NCBIfam" id="NF004051">
    <property type="entry name" value="PRK05571.1"/>
    <property type="match status" value="1"/>
</dbReference>
<dbReference type="PIRSF" id="PIRSF005384">
    <property type="entry name" value="RpiB_LacA_B"/>
    <property type="match status" value="1"/>
</dbReference>
<dbReference type="GO" id="GO:0019316">
    <property type="term" value="P:D-allose catabolic process"/>
    <property type="evidence" value="ECO:0007669"/>
    <property type="project" value="TreeGrafter"/>
</dbReference>
<reference evidence="5 6" key="2">
    <citation type="journal article" date="2010" name="Stand. Genomic Sci.">
        <title>Complete genome sequence of Syntrophothermus lipocalidus type strain (TGB-C1).</title>
        <authorList>
            <person name="Djao O.D."/>
            <person name="Zhang X."/>
            <person name="Lucas S."/>
            <person name="Lapidus A."/>
            <person name="Del Rio T.G."/>
            <person name="Nolan M."/>
            <person name="Tice H."/>
            <person name="Cheng J.F."/>
            <person name="Han C."/>
            <person name="Tapia R."/>
            <person name="Goodwin L."/>
            <person name="Pitluck S."/>
            <person name="Liolios K."/>
            <person name="Ivanova N."/>
            <person name="Mavromatis K."/>
            <person name="Mikhailova N."/>
            <person name="Ovchinnikova G."/>
            <person name="Pati A."/>
            <person name="Brambilla E."/>
            <person name="Chen A."/>
            <person name="Palaniappan K."/>
            <person name="Land M."/>
            <person name="Hauser L."/>
            <person name="Chang Y.J."/>
            <person name="Jeffries C.D."/>
            <person name="Rohde M."/>
            <person name="Sikorski J."/>
            <person name="Spring S."/>
            <person name="Goker M."/>
            <person name="Detter J.C."/>
            <person name="Woyke T."/>
            <person name="Bristow J."/>
            <person name="Eisen J.A."/>
            <person name="Markowitz V."/>
            <person name="Hugenholtz P."/>
            <person name="Kyrpides N.C."/>
            <person name="Klenk H.P."/>
        </authorList>
    </citation>
    <scope>NUCLEOTIDE SEQUENCE [LARGE SCALE GENOMIC DNA]</scope>
    <source>
        <strain evidence="6">DSM 12680 / TGB-C1</strain>
    </source>
</reference>
<evidence type="ECO:0000313" key="6">
    <source>
        <dbReference type="Proteomes" id="UP000000378"/>
    </source>
</evidence>
<feature type="binding site" evidence="4">
    <location>
        <begin position="8"/>
        <end position="9"/>
    </location>
    <ligand>
        <name>D-ribulose 5-phosphate</name>
        <dbReference type="ChEBI" id="CHEBI:58121"/>
    </ligand>
</feature>
<dbReference type="HOGENOM" id="CLU_091396_4_1_9"/>
<accession>D7CJT0</accession>
<dbReference type="Proteomes" id="UP000000378">
    <property type="component" value="Chromosome"/>
</dbReference>
<evidence type="ECO:0000313" key="5">
    <source>
        <dbReference type="EMBL" id="ADI03035.1"/>
    </source>
</evidence>
<dbReference type="NCBIfam" id="TIGR00689">
    <property type="entry name" value="rpiB_lacA_lacB"/>
    <property type="match status" value="1"/>
</dbReference>
<evidence type="ECO:0000256" key="3">
    <source>
        <dbReference type="PIRSR" id="PIRSR005384-1"/>
    </source>
</evidence>
<dbReference type="OrthoDB" id="1778624at2"/>
<dbReference type="PANTHER" id="PTHR30345">
    <property type="entry name" value="RIBOSE-5-PHOSPHATE ISOMERASE B"/>
    <property type="match status" value="1"/>
</dbReference>
<comment type="similarity">
    <text evidence="1">Belongs to the LacAB/RpiB family.</text>
</comment>
<dbReference type="eggNOG" id="COG0698">
    <property type="taxonomic scope" value="Bacteria"/>
</dbReference>
<dbReference type="EMBL" id="CP002048">
    <property type="protein sequence ID" value="ADI03035.1"/>
    <property type="molecule type" value="Genomic_DNA"/>
</dbReference>
<feature type="binding site" evidence="4">
    <location>
        <position position="99"/>
    </location>
    <ligand>
        <name>D-ribulose 5-phosphate</name>
        <dbReference type="ChEBI" id="CHEBI:58121"/>
    </ligand>
</feature>
<reference evidence="6" key="1">
    <citation type="journal article" date="2010" name="Stand. Genomic Sci.">
        <title>Complete genome sequence of Syntrophothermus lipocalidus type strain (TGB-C1T).</title>
        <authorList>
            <consortium name="US DOE Joint Genome Institute (JGI-PGF)"/>
            <person name="Djao O."/>
            <person name="Zhang X."/>
            <person name="Lucas S."/>
            <person name="Lapidus A."/>
            <person name="Glavina Del Rio T."/>
            <person name="Nolan M."/>
            <person name="Tice H."/>
            <person name="Cheng J."/>
            <person name="Han C."/>
            <person name="Tapia R."/>
            <person name="Goodwin L."/>
            <person name="Pitluck S."/>
            <person name="Liolios K."/>
            <person name="Ivanova N."/>
            <person name="Mavromatis K."/>
            <person name="Mikhailova N."/>
            <person name="Ovchinnikova G."/>
            <person name="Pati A."/>
            <person name="Brambilla E."/>
            <person name="Chen A."/>
            <person name="Palaniappan K."/>
            <person name="Land M."/>
            <person name="Hauser L."/>
            <person name="Chang Y."/>
            <person name="Jeffries C."/>
            <person name="Rohde M."/>
            <person name="Sikorski J."/>
            <person name="Spring S."/>
            <person name="Goker M."/>
            <person name="Detter J."/>
            <person name="Woyke T."/>
            <person name="Bristow J."/>
            <person name="Eisen J."/>
            <person name="Markowitz V."/>
            <person name="Hugenholtz P."/>
            <person name="Kyrpides N."/>
            <person name="Klenk H."/>
        </authorList>
    </citation>
    <scope>NUCLEOTIDE SEQUENCE [LARGE SCALE GENOMIC DNA]</scope>
    <source>
        <strain evidence="6">DSM 12680 / TGB-C1</strain>
    </source>
</reference>
<feature type="binding site" evidence="4">
    <location>
        <begin position="66"/>
        <end position="70"/>
    </location>
    <ligand>
        <name>D-ribulose 5-phosphate</name>
        <dbReference type="ChEBI" id="CHEBI:58121"/>
    </ligand>
</feature>
<keyword evidence="2 5" id="KW-0413">Isomerase</keyword>
<dbReference type="PANTHER" id="PTHR30345:SF0">
    <property type="entry name" value="DNA DAMAGE-REPAIR_TOLERATION PROTEIN DRT102"/>
    <property type="match status" value="1"/>
</dbReference>
<feature type="active site" description="Proton donor" evidence="3">
    <location>
        <position position="98"/>
    </location>
</feature>
<dbReference type="InterPro" id="IPR004785">
    <property type="entry name" value="RpiB"/>
</dbReference>
<protein>
    <submittedName>
        <fullName evidence="5">Sugar-phosphate isomerase, RpiB/LacA/LacB family</fullName>
        <ecNumber evidence="5">5.3.1.6</ecNumber>
    </submittedName>
</protein>